<dbReference type="OrthoDB" id="5985073at2759"/>
<protein>
    <recommendedName>
        <fullName evidence="1">F-box domain-containing protein</fullName>
    </recommendedName>
</protein>
<evidence type="ECO:0000313" key="3">
    <source>
        <dbReference type="Proteomes" id="UP000799764"/>
    </source>
</evidence>
<dbReference type="EMBL" id="MU001499">
    <property type="protein sequence ID" value="KAF2445865.1"/>
    <property type="molecule type" value="Genomic_DNA"/>
</dbReference>
<keyword evidence="3" id="KW-1185">Reference proteome</keyword>
<sequence length="552" mass="63673">MFSLDWPLSSSFTGPPDSSAMNSLPQELVDNISEHLNRDDLKNTLLLSRPFQYAAERFSGAFSTYALNEGNVEDFLRVYGGQRFYRYLREVELKTSVPALDGDPDECRDSAAELRKMDESFTRQIKFLFSAINIELVIYTPTIAIARGRYCVHRTFSSWRIHLLSPDSLPNLESVRSLCVELGASTSYDLEPDTPMRKLDLRVLLDLAEKLPILNLLKCNIGGDEWMQGTSSEDAHYLWQDWAGPRQDSRRDFVQAFNSIAPALQKLRHVRLDFIYPLEDVDYTDQRLAMPDLTHPSKHDAFSTSLRLLSHQLRTMTLRVIADHTLFWPNDGTIPSWPNLEQLSVMFYIATPSGSWYFRGLHNEGEHEGFEVTTKSYPPLETTDEDEDSELDYEYFNALDYRTEAQCCVVPNDETLGPFLAAFAKAAALMPALKQAALWAPLNFLVDWEQYEDFDANQVSKYHEDKLTWGIRWVRPYTEAFSGYPSEDFSAVRHMWWHVAKWRPDAALLDLFHGIGRKEHGTDVTMYWEDSWCESGLVSRDCFDSWESQVFR</sequence>
<evidence type="ECO:0000259" key="1">
    <source>
        <dbReference type="PROSITE" id="PS50181"/>
    </source>
</evidence>
<feature type="domain" description="F-box" evidence="1">
    <location>
        <begin position="18"/>
        <end position="65"/>
    </location>
</feature>
<comment type="caution">
    <text evidence="2">The sequence shown here is derived from an EMBL/GenBank/DDBJ whole genome shotgun (WGS) entry which is preliminary data.</text>
</comment>
<dbReference type="InterPro" id="IPR001810">
    <property type="entry name" value="F-box_dom"/>
</dbReference>
<dbReference type="AlphaFoldDB" id="A0A9P4UD70"/>
<dbReference type="Proteomes" id="UP000799764">
    <property type="component" value="Unassembled WGS sequence"/>
</dbReference>
<evidence type="ECO:0000313" key="2">
    <source>
        <dbReference type="EMBL" id="KAF2445865.1"/>
    </source>
</evidence>
<name>A0A9P4UD70_9PLEO</name>
<gene>
    <name evidence="2" type="ORF">P171DRAFT_520590</name>
</gene>
<organism evidence="2 3">
    <name type="scientific">Karstenula rhodostoma CBS 690.94</name>
    <dbReference type="NCBI Taxonomy" id="1392251"/>
    <lineage>
        <taxon>Eukaryota</taxon>
        <taxon>Fungi</taxon>
        <taxon>Dikarya</taxon>
        <taxon>Ascomycota</taxon>
        <taxon>Pezizomycotina</taxon>
        <taxon>Dothideomycetes</taxon>
        <taxon>Pleosporomycetidae</taxon>
        <taxon>Pleosporales</taxon>
        <taxon>Massarineae</taxon>
        <taxon>Didymosphaeriaceae</taxon>
        <taxon>Karstenula</taxon>
    </lineage>
</organism>
<accession>A0A9P4UD70</accession>
<proteinExistence type="predicted"/>
<dbReference type="PROSITE" id="PS50181">
    <property type="entry name" value="FBOX"/>
    <property type="match status" value="1"/>
</dbReference>
<reference evidence="2" key="1">
    <citation type="journal article" date="2020" name="Stud. Mycol.">
        <title>101 Dothideomycetes genomes: a test case for predicting lifestyles and emergence of pathogens.</title>
        <authorList>
            <person name="Haridas S."/>
            <person name="Albert R."/>
            <person name="Binder M."/>
            <person name="Bloem J."/>
            <person name="Labutti K."/>
            <person name="Salamov A."/>
            <person name="Andreopoulos B."/>
            <person name="Baker S."/>
            <person name="Barry K."/>
            <person name="Bills G."/>
            <person name="Bluhm B."/>
            <person name="Cannon C."/>
            <person name="Castanera R."/>
            <person name="Culley D."/>
            <person name="Daum C."/>
            <person name="Ezra D."/>
            <person name="Gonzalez J."/>
            <person name="Henrissat B."/>
            <person name="Kuo A."/>
            <person name="Liang C."/>
            <person name="Lipzen A."/>
            <person name="Lutzoni F."/>
            <person name="Magnuson J."/>
            <person name="Mondo S."/>
            <person name="Nolan M."/>
            <person name="Ohm R."/>
            <person name="Pangilinan J."/>
            <person name="Park H.-J."/>
            <person name="Ramirez L."/>
            <person name="Alfaro M."/>
            <person name="Sun H."/>
            <person name="Tritt A."/>
            <person name="Yoshinaga Y."/>
            <person name="Zwiers L.-H."/>
            <person name="Turgeon B."/>
            <person name="Goodwin S."/>
            <person name="Spatafora J."/>
            <person name="Crous P."/>
            <person name="Grigoriev I."/>
        </authorList>
    </citation>
    <scope>NUCLEOTIDE SEQUENCE</scope>
    <source>
        <strain evidence="2">CBS 690.94</strain>
    </source>
</reference>